<evidence type="ECO:0000256" key="4">
    <source>
        <dbReference type="ARBA" id="ARBA00023441"/>
    </source>
</evidence>
<comment type="function">
    <text evidence="4">Cytokine with a wide variety of biological functions in immunity, tissue regeneration, and metabolism. Binds to IL6R, then the complex associates to the signaling subunit IL6ST/gp130 to trigger the intracellular IL6-signaling pathway. The interaction with the membrane-bound IL6R and IL6ST stimulates 'classic signaling', whereas the binding of IL6 and soluble IL6R to IL6ST stimulates 'trans-signaling'. Alternatively, 'cluster signaling' occurs when membrane-bound IL6:IL6R complexes on transmitter cells activate IL6ST receptors on neighboring receiver cells.</text>
</comment>
<dbReference type="EMBL" id="CM004476">
    <property type="protein sequence ID" value="OCT75751.1"/>
    <property type="molecule type" value="Genomic_DNA"/>
</dbReference>
<dbReference type="InterPro" id="IPR030474">
    <property type="entry name" value="IL-6/GCSF/MGF"/>
</dbReference>
<sequence>MEMLAENNLQLPKITTKDRCFSSGFQKNKCLNKIHHDLLIFEIYLLHVKETFRSERSTLESIEYKTNVLTGAIKRMMKRSKTESDDKETNTQITQVRKSENLWIQKVTNRLILQAFIDCIQKTARAVRYIGTFHGGKKI</sequence>
<dbReference type="GO" id="GO:0005125">
    <property type="term" value="F:cytokine activity"/>
    <property type="evidence" value="ECO:0007669"/>
    <property type="project" value="InterPro"/>
</dbReference>
<dbReference type="Gene3D" id="1.20.1250.10">
    <property type="match status" value="1"/>
</dbReference>
<dbReference type="InterPro" id="IPR003574">
    <property type="entry name" value="IL-6-like"/>
</dbReference>
<dbReference type="Pfam" id="PF00489">
    <property type="entry name" value="IL6"/>
    <property type="match status" value="1"/>
</dbReference>
<comment type="similarity">
    <text evidence="1">Belongs to the IL-6 superfamily.</text>
</comment>
<dbReference type="PANTHER" id="PTHR48494">
    <property type="entry name" value="INTERLEUKIN-6"/>
    <property type="match status" value="1"/>
</dbReference>
<reference evidence="6" key="1">
    <citation type="journal article" date="2016" name="Nature">
        <title>Genome evolution in the allotetraploid frog Xenopus laevis.</title>
        <authorList>
            <person name="Session A.M."/>
            <person name="Uno Y."/>
            <person name="Kwon T."/>
            <person name="Chapman J.A."/>
            <person name="Toyoda A."/>
            <person name="Takahashi S."/>
            <person name="Fukui A."/>
            <person name="Hikosaka A."/>
            <person name="Suzuki A."/>
            <person name="Kondo M."/>
            <person name="van Heeringen S.J."/>
            <person name="Quigley I."/>
            <person name="Heinz S."/>
            <person name="Ogino H."/>
            <person name="Ochi H."/>
            <person name="Hellsten U."/>
            <person name="Lyons J.B."/>
            <person name="Simakov O."/>
            <person name="Putnam N."/>
            <person name="Stites J."/>
            <person name="Kuroki Y."/>
            <person name="Tanaka T."/>
            <person name="Michiue T."/>
            <person name="Watanabe M."/>
            <person name="Bogdanovic O."/>
            <person name="Lister R."/>
            <person name="Georgiou G."/>
            <person name="Paranjpe S.S."/>
            <person name="van Kruijsbergen I."/>
            <person name="Shu S."/>
            <person name="Carlson J."/>
            <person name="Kinoshita T."/>
            <person name="Ohta Y."/>
            <person name="Mawaribuchi S."/>
            <person name="Jenkins J."/>
            <person name="Grimwood J."/>
            <person name="Schmutz J."/>
            <person name="Mitros T."/>
            <person name="Mozaffari S.V."/>
            <person name="Suzuki Y."/>
            <person name="Haramoto Y."/>
            <person name="Yamamoto T.S."/>
            <person name="Takagi C."/>
            <person name="Heald R."/>
            <person name="Miller K."/>
            <person name="Haudenschild C."/>
            <person name="Kitzman J."/>
            <person name="Nakayama T."/>
            <person name="Izutsu Y."/>
            <person name="Robert J."/>
            <person name="Fortriede J."/>
            <person name="Burns K."/>
            <person name="Lotay V."/>
            <person name="Karimi K."/>
            <person name="Yasuoka Y."/>
            <person name="Dichmann D.S."/>
            <person name="Flajnik M.F."/>
            <person name="Houston D.W."/>
            <person name="Shendure J."/>
            <person name="DuPasquier L."/>
            <person name="Vize P.D."/>
            <person name="Zorn A.M."/>
            <person name="Ito M."/>
            <person name="Marcotte E.M."/>
            <person name="Wallingford J.B."/>
            <person name="Ito Y."/>
            <person name="Asashima M."/>
            <person name="Ueno N."/>
            <person name="Matsuda Y."/>
            <person name="Veenstra G.J."/>
            <person name="Fujiyama A."/>
            <person name="Harland R.M."/>
            <person name="Taira M."/>
            <person name="Rokhsar D.S."/>
        </authorList>
    </citation>
    <scope>NUCLEOTIDE SEQUENCE [LARGE SCALE GENOMIC DNA]</scope>
    <source>
        <strain evidence="6">J</strain>
    </source>
</reference>
<dbReference type="Proteomes" id="UP000694892">
    <property type="component" value="Chromosome 6L"/>
</dbReference>
<evidence type="ECO:0000256" key="1">
    <source>
        <dbReference type="ARBA" id="ARBA00007432"/>
    </source>
</evidence>
<evidence type="ECO:0000313" key="6">
    <source>
        <dbReference type="Proteomes" id="UP000694892"/>
    </source>
</evidence>
<protein>
    <recommendedName>
        <fullName evidence="2">Interleukin-6</fullName>
    </recommendedName>
</protein>
<gene>
    <name evidence="5" type="ORF">XELAEV_18030938mg</name>
</gene>
<organism evidence="5 6">
    <name type="scientific">Xenopus laevis</name>
    <name type="common">African clawed frog</name>
    <dbReference type="NCBI Taxonomy" id="8355"/>
    <lineage>
        <taxon>Eukaryota</taxon>
        <taxon>Metazoa</taxon>
        <taxon>Chordata</taxon>
        <taxon>Craniata</taxon>
        <taxon>Vertebrata</taxon>
        <taxon>Euteleostomi</taxon>
        <taxon>Amphibia</taxon>
        <taxon>Batrachia</taxon>
        <taxon>Anura</taxon>
        <taxon>Pipoidea</taxon>
        <taxon>Pipidae</taxon>
        <taxon>Xenopodinae</taxon>
        <taxon>Xenopus</taxon>
        <taxon>Xenopus</taxon>
    </lineage>
</organism>
<evidence type="ECO:0000313" key="5">
    <source>
        <dbReference type="EMBL" id="OCT75751.1"/>
    </source>
</evidence>
<dbReference type="GO" id="GO:0006953">
    <property type="term" value="P:acute-phase response"/>
    <property type="evidence" value="ECO:0007669"/>
    <property type="project" value="UniProtKB-KW"/>
</dbReference>
<dbReference type="GO" id="GO:0006955">
    <property type="term" value="P:immune response"/>
    <property type="evidence" value="ECO:0007669"/>
    <property type="project" value="InterPro"/>
</dbReference>
<keyword evidence="3" id="KW-0011">Acute phase</keyword>
<dbReference type="AlphaFoldDB" id="A0A974HFK4"/>
<evidence type="ECO:0000256" key="2">
    <source>
        <dbReference type="ARBA" id="ARBA00019464"/>
    </source>
</evidence>
<dbReference type="PANTHER" id="PTHR48494:SF1">
    <property type="entry name" value="INTERLEUKIN-6"/>
    <property type="match status" value="1"/>
</dbReference>
<dbReference type="GO" id="GO:0030154">
    <property type="term" value="P:cell differentiation"/>
    <property type="evidence" value="ECO:0007669"/>
    <property type="project" value="InterPro"/>
</dbReference>
<dbReference type="SMART" id="SM00126">
    <property type="entry name" value="IL6"/>
    <property type="match status" value="1"/>
</dbReference>
<proteinExistence type="inferred from homology"/>
<evidence type="ECO:0000256" key="3">
    <source>
        <dbReference type="ARBA" id="ARBA00022486"/>
    </source>
</evidence>
<dbReference type="SUPFAM" id="SSF47266">
    <property type="entry name" value="4-helical cytokines"/>
    <property type="match status" value="1"/>
</dbReference>
<dbReference type="InterPro" id="IPR009079">
    <property type="entry name" value="4_helix_cytokine-like_core"/>
</dbReference>
<dbReference type="PRINTS" id="PR00434">
    <property type="entry name" value="INTERLEUKIN6"/>
</dbReference>
<dbReference type="OMA" id="MRITIEL"/>
<dbReference type="GO" id="GO:0005615">
    <property type="term" value="C:extracellular space"/>
    <property type="evidence" value="ECO:0007669"/>
    <property type="project" value="InterPro"/>
</dbReference>
<accession>A0A974HFK4</accession>
<dbReference type="GO" id="GO:0005138">
    <property type="term" value="F:interleukin-6 receptor binding"/>
    <property type="evidence" value="ECO:0007669"/>
    <property type="project" value="InterPro"/>
</dbReference>
<dbReference type="PRINTS" id="PR00433">
    <property type="entry name" value="IL6GCSFMGF"/>
</dbReference>
<name>A0A974HFK4_XENLA</name>